<dbReference type="PROSITE" id="PS51898">
    <property type="entry name" value="TYR_RECOMBINASE"/>
    <property type="match status" value="1"/>
</dbReference>
<dbReference type="InterPro" id="IPR011010">
    <property type="entry name" value="DNA_brk_join_enz"/>
</dbReference>
<gene>
    <name evidence="6" type="ORF">FGL98_24635</name>
</gene>
<dbReference type="InterPro" id="IPR002104">
    <property type="entry name" value="Integrase_catalytic"/>
</dbReference>
<keyword evidence="1 3" id="KW-0238">DNA-binding</keyword>
<reference evidence="6 7" key="2">
    <citation type="submission" date="2019-08" db="EMBL/GenBank/DDBJ databases">
        <title>Jejuicoccus antrihumi gen. nov., sp. nov., a new member of the family Dermacoccaceae isolated from a cave.</title>
        <authorList>
            <person name="Schumann P."/>
            <person name="Kim I.S."/>
        </authorList>
    </citation>
    <scope>NUCLEOTIDE SEQUENCE [LARGE SCALE GENOMIC DNA]</scope>
    <source>
        <strain evidence="6 7">C5-26</strain>
    </source>
</reference>
<keyword evidence="7" id="KW-1185">Reference proteome</keyword>
<comment type="caution">
    <text evidence="6">The sequence shown here is derived from an EMBL/GenBank/DDBJ whole genome shotgun (WGS) entry which is preliminary data.</text>
</comment>
<organism evidence="6 7">
    <name type="scientific">Leekyejoonella antrihumi</name>
    <dbReference type="NCBI Taxonomy" id="1660198"/>
    <lineage>
        <taxon>Bacteria</taxon>
        <taxon>Bacillati</taxon>
        <taxon>Actinomycetota</taxon>
        <taxon>Actinomycetes</taxon>
        <taxon>Micrococcales</taxon>
        <taxon>Dermacoccaceae</taxon>
        <taxon>Leekyejoonella</taxon>
    </lineage>
</organism>
<sequence length="427" mass="47369">MWLSTGGLFRVVLWSLDGLVVRRAWSPQRPGMTILRIDCQAGISLHTGGVSTAISTQFAAVSIGVLADAAAELELLDRYADDLDEHALAASTRRYYDADFRQYELRCARLGRTALPCGPTDVRLYLTDLSLRLDQDGVPAYRASSIERHLASLSYANYARGYGRRLARDPAVARMLQAIKNARQEKTQRKRPLLLDDLRRLVTSCEHDRWPLGVTAARDTFAFLLAFATAMRREEITGLRVHQVTSVPLDGLWVRLGRTKTDQQGAGAVLPVPYGQHPVTCVPCARIRWLRLVAARADRPTMMRLVRQTPGDVTHWQHVCRGEIPALADESVPLLRSVTKAGAVSDAGLSTSGLNQALKRRLVAAGYDPRAYGMHSLRAGMVTQARRNGADTRAVRRQTRHSSDAMVDLYDREWNPLDGNAVQQLGL</sequence>
<dbReference type="InterPro" id="IPR010998">
    <property type="entry name" value="Integrase_recombinase_N"/>
</dbReference>
<evidence type="ECO:0000256" key="2">
    <source>
        <dbReference type="ARBA" id="ARBA00023172"/>
    </source>
</evidence>
<protein>
    <submittedName>
        <fullName evidence="6">Integrase</fullName>
    </submittedName>
</protein>
<evidence type="ECO:0000256" key="1">
    <source>
        <dbReference type="ARBA" id="ARBA00023125"/>
    </source>
</evidence>
<dbReference type="PROSITE" id="PS51900">
    <property type="entry name" value="CB"/>
    <property type="match status" value="1"/>
</dbReference>
<feature type="domain" description="Tyr recombinase" evidence="4">
    <location>
        <begin position="188"/>
        <end position="424"/>
    </location>
</feature>
<keyword evidence="2" id="KW-0233">DNA recombination</keyword>
<name>A0A563DPR5_9MICO</name>
<accession>A0A563DPR5</accession>
<evidence type="ECO:0000313" key="6">
    <source>
        <dbReference type="EMBL" id="TWP32169.1"/>
    </source>
</evidence>
<evidence type="ECO:0000313" key="7">
    <source>
        <dbReference type="Proteomes" id="UP000320244"/>
    </source>
</evidence>
<dbReference type="Proteomes" id="UP000320244">
    <property type="component" value="Unassembled WGS sequence"/>
</dbReference>
<dbReference type="InterPro" id="IPR044068">
    <property type="entry name" value="CB"/>
</dbReference>
<evidence type="ECO:0000259" key="5">
    <source>
        <dbReference type="PROSITE" id="PS51900"/>
    </source>
</evidence>
<dbReference type="InterPro" id="IPR013762">
    <property type="entry name" value="Integrase-like_cat_sf"/>
</dbReference>
<dbReference type="AlphaFoldDB" id="A0A563DPR5"/>
<dbReference type="InterPro" id="IPR052925">
    <property type="entry name" value="Phage_Integrase-like_Recomb"/>
</dbReference>
<dbReference type="Gene3D" id="1.10.443.10">
    <property type="entry name" value="Intergrase catalytic core"/>
    <property type="match status" value="1"/>
</dbReference>
<evidence type="ECO:0000259" key="4">
    <source>
        <dbReference type="PROSITE" id="PS51898"/>
    </source>
</evidence>
<proteinExistence type="predicted"/>
<dbReference type="Gene3D" id="1.10.150.130">
    <property type="match status" value="1"/>
</dbReference>
<dbReference type="SUPFAM" id="SSF56349">
    <property type="entry name" value="DNA breaking-rejoining enzymes"/>
    <property type="match status" value="1"/>
</dbReference>
<dbReference type="GO" id="GO:0006310">
    <property type="term" value="P:DNA recombination"/>
    <property type="evidence" value="ECO:0007669"/>
    <property type="project" value="UniProtKB-KW"/>
</dbReference>
<evidence type="ECO:0000256" key="3">
    <source>
        <dbReference type="PROSITE-ProRule" id="PRU01248"/>
    </source>
</evidence>
<dbReference type="GO" id="GO:0015074">
    <property type="term" value="P:DNA integration"/>
    <property type="evidence" value="ECO:0007669"/>
    <property type="project" value="InterPro"/>
</dbReference>
<dbReference type="PANTHER" id="PTHR34605:SF4">
    <property type="entry name" value="DNA ADENINE METHYLTRANSFERASE"/>
    <property type="match status" value="1"/>
</dbReference>
<dbReference type="SUPFAM" id="SSF47823">
    <property type="entry name" value="lambda integrase-like, N-terminal domain"/>
    <property type="match status" value="1"/>
</dbReference>
<dbReference type="GO" id="GO:0003677">
    <property type="term" value="F:DNA binding"/>
    <property type="evidence" value="ECO:0007669"/>
    <property type="project" value="UniProtKB-UniRule"/>
</dbReference>
<dbReference type="PANTHER" id="PTHR34605">
    <property type="entry name" value="PHAGE_INTEGRASE DOMAIN-CONTAINING PROTEIN"/>
    <property type="match status" value="1"/>
</dbReference>
<reference evidence="6 7" key="1">
    <citation type="submission" date="2019-05" db="EMBL/GenBank/DDBJ databases">
        <authorList>
            <person name="Lee S.D."/>
        </authorList>
    </citation>
    <scope>NUCLEOTIDE SEQUENCE [LARGE SCALE GENOMIC DNA]</scope>
    <source>
        <strain evidence="6 7">C5-26</strain>
    </source>
</reference>
<dbReference type="OrthoDB" id="9815875at2"/>
<dbReference type="EMBL" id="VCQV01000090">
    <property type="protein sequence ID" value="TWP32169.1"/>
    <property type="molecule type" value="Genomic_DNA"/>
</dbReference>
<feature type="domain" description="Core-binding (CB)" evidence="5">
    <location>
        <begin position="70"/>
        <end position="161"/>
    </location>
</feature>